<dbReference type="EMBL" id="DS268114">
    <property type="protein sequence ID" value="KMM73015.1"/>
    <property type="molecule type" value="Genomic_DNA"/>
</dbReference>
<sequence>MSSMMSYTAPLDSICSSPCHHWSTPPEACWRDLGVSLNGWSMCALDKGLDKAPSNSVPSEPPTLPSILQTKGTITTALLNIARSQRFAKQPAVEEDCCSRISPRGCVARNGGFCYEVKLPLQAKLI</sequence>
<protein>
    <submittedName>
        <fullName evidence="1">Uncharacterized protein</fullName>
    </submittedName>
</protein>
<reference evidence="2" key="3">
    <citation type="journal article" date="2010" name="Genome Res.">
        <title>Population genomic sequencing of Coccidioides fungi reveals recent hybridization and transposon control.</title>
        <authorList>
            <person name="Neafsey D.E."/>
            <person name="Barker B.M."/>
            <person name="Sharpton T.J."/>
            <person name="Stajich J.E."/>
            <person name="Park D.J."/>
            <person name="Whiston E."/>
            <person name="Hung C.-Y."/>
            <person name="McMahan C."/>
            <person name="White J."/>
            <person name="Sykes S."/>
            <person name="Heiman D."/>
            <person name="Young S."/>
            <person name="Zeng Q."/>
            <person name="Abouelleil A."/>
            <person name="Aftuck L."/>
            <person name="Bessette D."/>
            <person name="Brown A."/>
            <person name="FitzGerald M."/>
            <person name="Lui A."/>
            <person name="Macdonald J.P."/>
            <person name="Priest M."/>
            <person name="Orbach M.J."/>
            <person name="Galgiani J.N."/>
            <person name="Kirkland T.N."/>
            <person name="Cole G.T."/>
            <person name="Birren B.W."/>
            <person name="Henn M.R."/>
            <person name="Taylor J.W."/>
            <person name="Rounsley S.D."/>
        </authorList>
    </citation>
    <scope>NUCLEOTIDE SEQUENCE [LARGE SCALE GENOMIC DNA]</scope>
    <source>
        <strain evidence="2">RMSCC 3488</strain>
    </source>
</reference>
<proteinExistence type="predicted"/>
<gene>
    <name evidence="1" type="ORF">CPAG_09304</name>
</gene>
<dbReference type="AlphaFoldDB" id="A0A0J6FUE2"/>
<dbReference type="VEuPathDB" id="FungiDB:CPAG_09304"/>
<reference evidence="1 2" key="1">
    <citation type="submission" date="2007-06" db="EMBL/GenBank/DDBJ databases">
        <title>The Genome Sequence of Coccidioides posadasii RMSCC_3488.</title>
        <authorList>
            <consortium name="Coccidioides Genome Resources Consortium"/>
            <consortium name="The Broad Institute Genome Sequencing Platform"/>
            <person name="Henn M.R."/>
            <person name="Sykes S."/>
            <person name="Young S."/>
            <person name="Jaffe D."/>
            <person name="Berlin A."/>
            <person name="Alvarez P."/>
            <person name="Butler J."/>
            <person name="Gnerre S."/>
            <person name="Grabherr M."/>
            <person name="Mauceli E."/>
            <person name="Brockman W."/>
            <person name="Kodira C."/>
            <person name="Alvarado L."/>
            <person name="Zeng Q."/>
            <person name="Crawford M."/>
            <person name="Antoine C."/>
            <person name="Devon K."/>
            <person name="Galgiani J."/>
            <person name="Orsborn K."/>
            <person name="Lewis M.L."/>
            <person name="Nusbaum C."/>
            <person name="Galagan J."/>
            <person name="Birren B."/>
        </authorList>
    </citation>
    <scope>NUCLEOTIDE SEQUENCE [LARGE SCALE GENOMIC DNA]</scope>
    <source>
        <strain evidence="1 2">RMSCC 3488</strain>
    </source>
</reference>
<organism evidence="1 2">
    <name type="scientific">Coccidioides posadasii RMSCC 3488</name>
    <dbReference type="NCBI Taxonomy" id="454284"/>
    <lineage>
        <taxon>Eukaryota</taxon>
        <taxon>Fungi</taxon>
        <taxon>Dikarya</taxon>
        <taxon>Ascomycota</taxon>
        <taxon>Pezizomycotina</taxon>
        <taxon>Eurotiomycetes</taxon>
        <taxon>Eurotiomycetidae</taxon>
        <taxon>Onygenales</taxon>
        <taxon>Onygenaceae</taxon>
        <taxon>Coccidioides</taxon>
    </lineage>
</organism>
<dbReference type="Proteomes" id="UP000054567">
    <property type="component" value="Unassembled WGS sequence"/>
</dbReference>
<name>A0A0J6FUE2_COCPO</name>
<evidence type="ECO:0000313" key="2">
    <source>
        <dbReference type="Proteomes" id="UP000054567"/>
    </source>
</evidence>
<evidence type="ECO:0000313" key="1">
    <source>
        <dbReference type="EMBL" id="KMM73015.1"/>
    </source>
</evidence>
<reference evidence="2" key="2">
    <citation type="journal article" date="2009" name="Genome Res.">
        <title>Comparative genomic analyses of the human fungal pathogens Coccidioides and their relatives.</title>
        <authorList>
            <person name="Sharpton T.J."/>
            <person name="Stajich J.E."/>
            <person name="Rounsley S.D."/>
            <person name="Gardner M.J."/>
            <person name="Wortman J.R."/>
            <person name="Jordar V.S."/>
            <person name="Maiti R."/>
            <person name="Kodira C.D."/>
            <person name="Neafsey D.E."/>
            <person name="Zeng Q."/>
            <person name="Hung C.-Y."/>
            <person name="McMahan C."/>
            <person name="Muszewska A."/>
            <person name="Grynberg M."/>
            <person name="Mandel M.A."/>
            <person name="Kellner E.M."/>
            <person name="Barker B.M."/>
            <person name="Galgiani J.N."/>
            <person name="Orbach M.J."/>
            <person name="Kirkland T.N."/>
            <person name="Cole G.T."/>
            <person name="Henn M.R."/>
            <person name="Birren B.W."/>
            <person name="Taylor J.W."/>
        </authorList>
    </citation>
    <scope>NUCLEOTIDE SEQUENCE [LARGE SCALE GENOMIC DNA]</scope>
    <source>
        <strain evidence="2">RMSCC 3488</strain>
    </source>
</reference>
<accession>A0A0J6FUE2</accession>